<dbReference type="EMBL" id="QNUL01000025">
    <property type="protein sequence ID" value="REA57758.1"/>
    <property type="molecule type" value="Genomic_DNA"/>
</dbReference>
<proteinExistence type="predicted"/>
<keyword evidence="1" id="KW-0378">Hydrolase</keyword>
<gene>
    <name evidence="1" type="ORF">DSL64_22760</name>
</gene>
<dbReference type="Proteomes" id="UP000256373">
    <property type="component" value="Unassembled WGS sequence"/>
</dbReference>
<organism evidence="1 2">
    <name type="scientific">Dyadobacter luteus</name>
    <dbReference type="NCBI Taxonomy" id="2259619"/>
    <lineage>
        <taxon>Bacteria</taxon>
        <taxon>Pseudomonadati</taxon>
        <taxon>Bacteroidota</taxon>
        <taxon>Cytophagia</taxon>
        <taxon>Cytophagales</taxon>
        <taxon>Spirosomataceae</taxon>
        <taxon>Dyadobacter</taxon>
    </lineage>
</organism>
<accession>A0A3D8Y5D6</accession>
<dbReference type="AlphaFoldDB" id="A0A3D8Y5D6"/>
<evidence type="ECO:0000313" key="1">
    <source>
        <dbReference type="EMBL" id="REA57758.1"/>
    </source>
</evidence>
<reference evidence="1 2" key="1">
    <citation type="submission" date="2018-07" db="EMBL/GenBank/DDBJ databases">
        <title>Dyadobacter roseus sp. nov., isolated from rose rhizosphere soil.</title>
        <authorList>
            <person name="Chen L."/>
        </authorList>
    </citation>
    <scope>NUCLEOTIDE SEQUENCE [LARGE SCALE GENOMIC DNA]</scope>
    <source>
        <strain evidence="1 2">RS19</strain>
    </source>
</reference>
<comment type="caution">
    <text evidence="1">The sequence shown here is derived from an EMBL/GenBank/DDBJ whole genome shotgun (WGS) entry which is preliminary data.</text>
</comment>
<sequence length="190" mass="21424">MDLSKQQNQLLEFVKQWHGDQQRKYELLPYWHHLVAVATLVSEYEKTEGAIEIALCHDLLEDTACSVESLNHFLISAGYPTTMAAFITAGVVGMTDVFTKDAYTDLNRSERKKREADRLGKTQAIVHTIKYADMIDNSRSIVAGDPGFAKVYLHEMVAILDKMRLGNIHLLINCCVSLDRAGHELQSKKS</sequence>
<evidence type="ECO:0000313" key="2">
    <source>
        <dbReference type="Proteomes" id="UP000256373"/>
    </source>
</evidence>
<dbReference type="GO" id="GO:0016787">
    <property type="term" value="F:hydrolase activity"/>
    <property type="evidence" value="ECO:0007669"/>
    <property type="project" value="UniProtKB-KW"/>
</dbReference>
<protein>
    <submittedName>
        <fullName evidence="1">Metal-dependent phosphohydrolase</fullName>
    </submittedName>
</protein>
<dbReference type="OrthoDB" id="9802385at2"/>
<dbReference type="SUPFAM" id="SSF109604">
    <property type="entry name" value="HD-domain/PDEase-like"/>
    <property type="match status" value="1"/>
</dbReference>
<name>A0A3D8Y5D6_9BACT</name>
<dbReference type="Gene3D" id="1.10.3210.10">
    <property type="entry name" value="Hypothetical protein af1432"/>
    <property type="match status" value="1"/>
</dbReference>
<keyword evidence="2" id="KW-1185">Reference proteome</keyword>
<dbReference type="RefSeq" id="WP_115833249.1">
    <property type="nucleotide sequence ID" value="NZ_QNUL01000025.1"/>
</dbReference>